<dbReference type="RefSeq" id="WP_010768325.1">
    <property type="nucleotide sequence ID" value="NG_052165.1"/>
</dbReference>
<dbReference type="EMBL" id="AJAT01000014">
    <property type="protein sequence ID" value="EOL44032.1"/>
    <property type="molecule type" value="Genomic_DNA"/>
</dbReference>
<dbReference type="PATRIC" id="fig|1158610.3.peg.1651"/>
<dbReference type="Proteomes" id="UP000013785">
    <property type="component" value="Unassembled WGS sequence"/>
</dbReference>
<accession>R3W9A7</accession>
<sequence length="187" mass="21109">MIITEFDRESIALKNQLTDLLALTWPKDYGETASEKVEELLTDNRIAVAALEDDQLIGFVGAIPQYAMTGWEMHPLVVSSTQRGNRIGARLVQYLEKEVASKGGLTIYLGTDDETNQTTLSEDDLFENPFEKIRQIKNKENHPFEFYEKQGYQIVGVLPDVNGWNKPDILMAKRVGKKVSESNTKQG</sequence>
<dbReference type="InterPro" id="IPR016181">
    <property type="entry name" value="Acyl_CoA_acyltransferase"/>
</dbReference>
<dbReference type="PROSITE" id="PS51186">
    <property type="entry name" value="GNAT"/>
    <property type="match status" value="1"/>
</dbReference>
<dbReference type="STRING" id="154621.RV11_GL000289"/>
<dbReference type="OrthoDB" id="7365228at2"/>
<feature type="domain" description="N-acetyltransferase" evidence="1">
    <location>
        <begin position="1"/>
        <end position="176"/>
    </location>
</feature>
<keyword evidence="2" id="KW-0808">Transferase</keyword>
<reference evidence="2 3" key="1">
    <citation type="submission" date="2013-02" db="EMBL/GenBank/DDBJ databases">
        <title>The Genome Sequence of Enterococcus phoeniculicola BAA-412.</title>
        <authorList>
            <consortium name="The Broad Institute Genome Sequencing Platform"/>
            <consortium name="The Broad Institute Genome Sequencing Center for Infectious Disease"/>
            <person name="Earl A.M."/>
            <person name="Gilmore M.S."/>
            <person name="Lebreton F."/>
            <person name="Walker B."/>
            <person name="Young S.K."/>
            <person name="Zeng Q."/>
            <person name="Gargeya S."/>
            <person name="Fitzgerald M."/>
            <person name="Haas B."/>
            <person name="Abouelleil A."/>
            <person name="Alvarado L."/>
            <person name="Arachchi H.M."/>
            <person name="Berlin A.M."/>
            <person name="Chapman S.B."/>
            <person name="Dewar J."/>
            <person name="Goldberg J."/>
            <person name="Griggs A."/>
            <person name="Gujja S."/>
            <person name="Hansen M."/>
            <person name="Howarth C."/>
            <person name="Imamovic A."/>
            <person name="Larimer J."/>
            <person name="McCowan C."/>
            <person name="Murphy C."/>
            <person name="Neiman D."/>
            <person name="Pearson M."/>
            <person name="Priest M."/>
            <person name="Roberts A."/>
            <person name="Saif S."/>
            <person name="Shea T."/>
            <person name="Sisk P."/>
            <person name="Sykes S."/>
            <person name="Wortman J."/>
            <person name="Nusbaum C."/>
            <person name="Birren B."/>
        </authorList>
    </citation>
    <scope>NUCLEOTIDE SEQUENCE [LARGE SCALE GENOMIC DNA]</scope>
    <source>
        <strain evidence="2 3">ATCC BAA-412</strain>
    </source>
</reference>
<organism evidence="2 3">
    <name type="scientific">Enterococcus phoeniculicola ATCC BAA-412</name>
    <dbReference type="NCBI Taxonomy" id="1158610"/>
    <lineage>
        <taxon>Bacteria</taxon>
        <taxon>Bacillati</taxon>
        <taxon>Bacillota</taxon>
        <taxon>Bacilli</taxon>
        <taxon>Lactobacillales</taxon>
        <taxon>Enterococcaceae</taxon>
        <taxon>Enterococcus</taxon>
    </lineage>
</organism>
<proteinExistence type="predicted"/>
<dbReference type="AlphaFoldDB" id="R3W9A7"/>
<dbReference type="GO" id="GO:0016747">
    <property type="term" value="F:acyltransferase activity, transferring groups other than amino-acyl groups"/>
    <property type="evidence" value="ECO:0007669"/>
    <property type="project" value="InterPro"/>
</dbReference>
<dbReference type="Gene3D" id="3.40.630.30">
    <property type="match status" value="1"/>
</dbReference>
<dbReference type="SUPFAM" id="SSF55729">
    <property type="entry name" value="Acyl-CoA N-acyltransferases (Nat)"/>
    <property type="match status" value="1"/>
</dbReference>
<dbReference type="HOGENOM" id="CLU_097468_0_0_9"/>
<evidence type="ECO:0000259" key="1">
    <source>
        <dbReference type="PROSITE" id="PS51186"/>
    </source>
</evidence>
<dbReference type="InterPro" id="IPR000182">
    <property type="entry name" value="GNAT_dom"/>
</dbReference>
<dbReference type="Pfam" id="PF00583">
    <property type="entry name" value="Acetyltransf_1"/>
    <property type="match status" value="1"/>
</dbReference>
<name>R3W9A7_9ENTE</name>
<evidence type="ECO:0000313" key="3">
    <source>
        <dbReference type="Proteomes" id="UP000013785"/>
    </source>
</evidence>
<dbReference type="NCBIfam" id="NF000165">
    <property type="entry name" value="AAC_6p_Entco"/>
    <property type="match status" value="1"/>
</dbReference>
<dbReference type="CDD" id="cd04301">
    <property type="entry name" value="NAT_SF"/>
    <property type="match status" value="1"/>
</dbReference>
<keyword evidence="3" id="KW-1185">Reference proteome</keyword>
<gene>
    <name evidence="2" type="ORF">UC3_01662</name>
</gene>
<comment type="caution">
    <text evidence="2">The sequence shown here is derived from an EMBL/GenBank/DDBJ whole genome shotgun (WGS) entry which is preliminary data.</text>
</comment>
<evidence type="ECO:0000313" key="2">
    <source>
        <dbReference type="EMBL" id="EOL44032.1"/>
    </source>
</evidence>
<protein>
    <submittedName>
        <fullName evidence="2">GNAT family acetyltransferase</fullName>
    </submittedName>
</protein>
<dbReference type="eggNOG" id="COG0456">
    <property type="taxonomic scope" value="Bacteria"/>
</dbReference>